<dbReference type="EMBL" id="JAUYZG010000005">
    <property type="protein sequence ID" value="KAK2907326.1"/>
    <property type="molecule type" value="Genomic_DNA"/>
</dbReference>
<name>A0AA88Q1V3_9TELE</name>
<dbReference type="AlphaFoldDB" id="A0AA88Q1V3"/>
<keyword evidence="2" id="KW-1133">Transmembrane helix</keyword>
<evidence type="ECO:0000256" key="1">
    <source>
        <dbReference type="SAM" id="MobiDB-lite"/>
    </source>
</evidence>
<evidence type="ECO:0000313" key="4">
    <source>
        <dbReference type="Proteomes" id="UP001187343"/>
    </source>
</evidence>
<sequence>MPLFYCSSPPPGSQIALISVAATAFLLIIAAVGIYCFCWKRKRNDREGIQSCNEEIMYAETTFHKRNSLNVKEENHVVYAAVSTRRSQIQHQRSAESDSVKQTYL</sequence>
<organism evidence="3 4">
    <name type="scientific">Cirrhinus molitorella</name>
    <name type="common">mud carp</name>
    <dbReference type="NCBI Taxonomy" id="172907"/>
    <lineage>
        <taxon>Eukaryota</taxon>
        <taxon>Metazoa</taxon>
        <taxon>Chordata</taxon>
        <taxon>Craniata</taxon>
        <taxon>Vertebrata</taxon>
        <taxon>Euteleostomi</taxon>
        <taxon>Actinopterygii</taxon>
        <taxon>Neopterygii</taxon>
        <taxon>Teleostei</taxon>
        <taxon>Ostariophysi</taxon>
        <taxon>Cypriniformes</taxon>
        <taxon>Cyprinidae</taxon>
        <taxon>Labeoninae</taxon>
        <taxon>Labeonini</taxon>
        <taxon>Cirrhinus</taxon>
    </lineage>
</organism>
<proteinExistence type="predicted"/>
<keyword evidence="2" id="KW-0472">Membrane</keyword>
<protein>
    <submittedName>
        <fullName evidence="3">Uncharacterized protein</fullName>
    </submittedName>
</protein>
<gene>
    <name evidence="3" type="ORF">Q8A67_006311</name>
</gene>
<feature type="region of interest" description="Disordered" evidence="1">
    <location>
        <begin position="86"/>
        <end position="105"/>
    </location>
</feature>
<reference evidence="3" key="1">
    <citation type="submission" date="2023-08" db="EMBL/GenBank/DDBJ databases">
        <title>Chromosome-level Genome Assembly of mud carp (Cirrhinus molitorella).</title>
        <authorList>
            <person name="Liu H."/>
        </authorList>
    </citation>
    <scope>NUCLEOTIDE SEQUENCE</scope>
    <source>
        <strain evidence="3">Prfri</strain>
        <tissue evidence="3">Muscle</tissue>
    </source>
</reference>
<keyword evidence="4" id="KW-1185">Reference proteome</keyword>
<evidence type="ECO:0000313" key="3">
    <source>
        <dbReference type="EMBL" id="KAK2907326.1"/>
    </source>
</evidence>
<keyword evidence="2" id="KW-0812">Transmembrane</keyword>
<feature type="transmembrane region" description="Helical" evidence="2">
    <location>
        <begin position="15"/>
        <end position="38"/>
    </location>
</feature>
<evidence type="ECO:0000256" key="2">
    <source>
        <dbReference type="SAM" id="Phobius"/>
    </source>
</evidence>
<accession>A0AA88Q1V3</accession>
<comment type="caution">
    <text evidence="3">The sequence shown here is derived from an EMBL/GenBank/DDBJ whole genome shotgun (WGS) entry which is preliminary data.</text>
</comment>
<dbReference type="Proteomes" id="UP001187343">
    <property type="component" value="Unassembled WGS sequence"/>
</dbReference>